<accession>A0A7M1RZI8</accession>
<dbReference type="RefSeq" id="YP_010110588.1">
    <property type="nucleotide sequence ID" value="NC_055872.1"/>
</dbReference>
<name>A0A7M1RZI8_9CAUD</name>
<organism evidence="1 2">
    <name type="scientific">uncultured phage cr118_1</name>
    <dbReference type="NCBI Taxonomy" id="2772063"/>
    <lineage>
        <taxon>Viruses</taxon>
        <taxon>Duplodnaviria</taxon>
        <taxon>Heunggongvirae</taxon>
        <taxon>Uroviricota</taxon>
        <taxon>Caudoviricetes</taxon>
        <taxon>Crassvirales</taxon>
        <taxon>Suoliviridae</taxon>
        <taxon>Uncouvirinae</taxon>
        <taxon>Besingivirus</taxon>
        <taxon>Besingivirus coli</taxon>
    </lineage>
</organism>
<reference evidence="1 2" key="1">
    <citation type="submission" date="2020-07" db="EMBL/GenBank/DDBJ databases">
        <title>Taxonomic proposal: Crassvirales, a new order of highly abundant and diverse bacterial viruses.</title>
        <authorList>
            <person name="Shkoporov A.N."/>
            <person name="Stockdale S.R."/>
            <person name="Guerin E."/>
            <person name="Ross R.P."/>
            <person name="Hill C."/>
        </authorList>
    </citation>
    <scope>NUCLEOTIDE SEQUENCE [LARGE SCALE GENOMIC DNA]</scope>
</reference>
<sequence length="111" mass="13166">MKSKTIIEDVTKELSEPIKTKRGRKPKYTDKLEKCACENCELCDNIIEELKEELDSSTRIIIKDTHSGEEIHYQIDDLKWFGDTLLWFGSRFNNLSIWFVKHALKFEKKKK</sequence>
<dbReference type="EMBL" id="MT774379">
    <property type="protein sequence ID" value="QOR58430.1"/>
    <property type="molecule type" value="Genomic_DNA"/>
</dbReference>
<keyword evidence="2" id="KW-1185">Reference proteome</keyword>
<proteinExistence type="predicted"/>
<dbReference type="KEGG" id="vg:65128901"/>
<evidence type="ECO:0000313" key="1">
    <source>
        <dbReference type="EMBL" id="QOR58430.1"/>
    </source>
</evidence>
<protein>
    <submittedName>
        <fullName evidence="1">Uncharacterized protein</fullName>
    </submittedName>
</protein>
<evidence type="ECO:0000313" key="2">
    <source>
        <dbReference type="Proteomes" id="UP000594051"/>
    </source>
</evidence>
<dbReference type="GeneID" id="65128901"/>
<dbReference type="Proteomes" id="UP000594051">
    <property type="component" value="Segment"/>
</dbReference>